<organism evidence="1">
    <name type="scientific">Lepeophtheirus salmonis</name>
    <name type="common">Salmon louse</name>
    <name type="synonym">Caligus salmonis</name>
    <dbReference type="NCBI Taxonomy" id="72036"/>
    <lineage>
        <taxon>Eukaryota</taxon>
        <taxon>Metazoa</taxon>
        <taxon>Ecdysozoa</taxon>
        <taxon>Arthropoda</taxon>
        <taxon>Crustacea</taxon>
        <taxon>Multicrustacea</taxon>
        <taxon>Hexanauplia</taxon>
        <taxon>Copepoda</taxon>
        <taxon>Siphonostomatoida</taxon>
        <taxon>Caligidae</taxon>
        <taxon>Lepeophtheirus</taxon>
    </lineage>
</organism>
<sequence length="52" mass="5694">MNCFPRSDTLVSGTPNLEIQPLKKLLTIVLEVISGIGFTSGHLVKRSIIVRT</sequence>
<accession>A0A0K2UEF4</accession>
<dbReference type="EMBL" id="HACA01018695">
    <property type="protein sequence ID" value="CDW36056.1"/>
    <property type="molecule type" value="Transcribed_RNA"/>
</dbReference>
<reference evidence="1" key="1">
    <citation type="submission" date="2014-05" db="EMBL/GenBank/DDBJ databases">
        <authorList>
            <person name="Chronopoulou M."/>
        </authorList>
    </citation>
    <scope>NUCLEOTIDE SEQUENCE</scope>
    <source>
        <tissue evidence="1">Whole organism</tissue>
    </source>
</reference>
<dbReference type="AlphaFoldDB" id="A0A0K2UEF4"/>
<evidence type="ECO:0000313" key="1">
    <source>
        <dbReference type="EMBL" id="CDW36056.1"/>
    </source>
</evidence>
<proteinExistence type="predicted"/>
<protein>
    <submittedName>
        <fullName evidence="1">Uncharacterized protein</fullName>
    </submittedName>
</protein>
<name>A0A0K2UEF4_LEPSM</name>